<sequence>MNIHVGDEIELTEQVVPENTAKEWGSGSLPVYATPAMILLIEKAAVKLLDGKLEEGQTSVGTNLNIAHVSATPVNGTIKCHCSLSEIDRKRLVFHIEVTDNKGRVGIGTHERFIVADEPFMEKAAKKLED</sequence>
<dbReference type="PIRSF" id="PIRSF014972">
    <property type="entry name" value="FlK"/>
    <property type="match status" value="1"/>
</dbReference>
<protein>
    <submittedName>
        <fullName evidence="2">Thioesterase family protein</fullName>
    </submittedName>
</protein>
<evidence type="ECO:0000313" key="3">
    <source>
        <dbReference type="Proteomes" id="UP001482154"/>
    </source>
</evidence>
<feature type="domain" description="Fluoroacetyl-CoA-specific thioesterase-like" evidence="1">
    <location>
        <begin position="15"/>
        <end position="117"/>
    </location>
</feature>
<comment type="caution">
    <text evidence="2">The sequence shown here is derived from an EMBL/GenBank/DDBJ whole genome shotgun (WGS) entry which is preliminary data.</text>
</comment>
<evidence type="ECO:0000259" key="1">
    <source>
        <dbReference type="Pfam" id="PF22636"/>
    </source>
</evidence>
<reference evidence="2 3" key="1">
    <citation type="submission" date="2024-04" db="EMBL/GenBank/DDBJ databases">
        <title>Human intestinal bacterial collection.</title>
        <authorList>
            <person name="Pauvert C."/>
            <person name="Hitch T.C.A."/>
            <person name="Clavel T."/>
        </authorList>
    </citation>
    <scope>NUCLEOTIDE SEQUENCE [LARGE SCALE GENOMIC DNA]</scope>
    <source>
        <strain evidence="2 3">CLA-AA-H249</strain>
    </source>
</reference>
<dbReference type="SUPFAM" id="SSF54637">
    <property type="entry name" value="Thioesterase/thiol ester dehydrase-isomerase"/>
    <property type="match status" value="1"/>
</dbReference>
<dbReference type="Proteomes" id="UP001482154">
    <property type="component" value="Unassembled WGS sequence"/>
</dbReference>
<dbReference type="PANTHER" id="PTHR36934:SF1">
    <property type="entry name" value="THIOESTERASE DOMAIN-CONTAINING PROTEIN"/>
    <property type="match status" value="1"/>
</dbReference>
<accession>A0ABV1IWL7</accession>
<gene>
    <name evidence="2" type="ORF">AAAU51_10535</name>
</gene>
<evidence type="ECO:0000313" key="2">
    <source>
        <dbReference type="EMBL" id="MEQ2711604.1"/>
    </source>
</evidence>
<dbReference type="PANTHER" id="PTHR36934">
    <property type="entry name" value="BLR0278 PROTEIN"/>
    <property type="match status" value="1"/>
</dbReference>
<dbReference type="EMBL" id="JBBNIN010000016">
    <property type="protein sequence ID" value="MEQ2711604.1"/>
    <property type="molecule type" value="Genomic_DNA"/>
</dbReference>
<keyword evidence="3" id="KW-1185">Reference proteome</keyword>
<dbReference type="Pfam" id="PF22636">
    <property type="entry name" value="FlK"/>
    <property type="match status" value="1"/>
</dbReference>
<proteinExistence type="predicted"/>
<organism evidence="2 3">
    <name type="scientific">Anaerostipes amylophilus</name>
    <dbReference type="NCBI Taxonomy" id="2981779"/>
    <lineage>
        <taxon>Bacteria</taxon>
        <taxon>Bacillati</taxon>
        <taxon>Bacillota</taxon>
        <taxon>Clostridia</taxon>
        <taxon>Lachnospirales</taxon>
        <taxon>Lachnospiraceae</taxon>
        <taxon>Anaerostipes</taxon>
    </lineage>
</organism>
<dbReference type="InterPro" id="IPR029069">
    <property type="entry name" value="HotDog_dom_sf"/>
</dbReference>
<dbReference type="InterPro" id="IPR054485">
    <property type="entry name" value="FlK-like_dom"/>
</dbReference>
<dbReference type="InterPro" id="IPR025540">
    <property type="entry name" value="FlK"/>
</dbReference>
<dbReference type="RefSeq" id="WP_055198353.1">
    <property type="nucleotide sequence ID" value="NZ_JAOQJG010000008.1"/>
</dbReference>
<name>A0ABV1IWL7_9FIRM</name>
<dbReference type="Gene3D" id="3.10.129.10">
    <property type="entry name" value="Hotdog Thioesterase"/>
    <property type="match status" value="1"/>
</dbReference>